<evidence type="ECO:0000313" key="1">
    <source>
        <dbReference type="EMBL" id="TNN38544.1"/>
    </source>
</evidence>
<comment type="caution">
    <text evidence="1">The sequence shown here is derived from an EMBL/GenBank/DDBJ whole genome shotgun (WGS) entry which is preliminary data.</text>
</comment>
<organism evidence="1 2">
    <name type="scientific">Liparis tanakae</name>
    <name type="common">Tanaka's snailfish</name>
    <dbReference type="NCBI Taxonomy" id="230148"/>
    <lineage>
        <taxon>Eukaryota</taxon>
        <taxon>Metazoa</taxon>
        <taxon>Chordata</taxon>
        <taxon>Craniata</taxon>
        <taxon>Vertebrata</taxon>
        <taxon>Euteleostomi</taxon>
        <taxon>Actinopterygii</taxon>
        <taxon>Neopterygii</taxon>
        <taxon>Teleostei</taxon>
        <taxon>Neoteleostei</taxon>
        <taxon>Acanthomorphata</taxon>
        <taxon>Eupercaria</taxon>
        <taxon>Perciformes</taxon>
        <taxon>Cottioidei</taxon>
        <taxon>Cottales</taxon>
        <taxon>Liparidae</taxon>
        <taxon>Liparis</taxon>
    </lineage>
</organism>
<sequence length="70" mass="7806">MCCCPPLDKDLKEGTLHTFFTRVLNQGRVESRERGAAVEQTRSSCHNPALKLVTGVGLFQPDGELLQEYN</sequence>
<name>A0A4Z2FCQ2_9TELE</name>
<proteinExistence type="predicted"/>
<evidence type="ECO:0000313" key="2">
    <source>
        <dbReference type="Proteomes" id="UP000314294"/>
    </source>
</evidence>
<protein>
    <submittedName>
        <fullName evidence="1">Uncharacterized protein</fullName>
    </submittedName>
</protein>
<accession>A0A4Z2FCQ2</accession>
<gene>
    <name evidence="1" type="ORF">EYF80_051291</name>
</gene>
<dbReference type="Proteomes" id="UP000314294">
    <property type="component" value="Unassembled WGS sequence"/>
</dbReference>
<dbReference type="EMBL" id="SRLO01001363">
    <property type="protein sequence ID" value="TNN38544.1"/>
    <property type="molecule type" value="Genomic_DNA"/>
</dbReference>
<reference evidence="1 2" key="1">
    <citation type="submission" date="2019-03" db="EMBL/GenBank/DDBJ databases">
        <title>First draft genome of Liparis tanakae, snailfish: a comprehensive survey of snailfish specific genes.</title>
        <authorList>
            <person name="Kim W."/>
            <person name="Song I."/>
            <person name="Jeong J.-H."/>
            <person name="Kim D."/>
            <person name="Kim S."/>
            <person name="Ryu S."/>
            <person name="Song J.Y."/>
            <person name="Lee S.K."/>
        </authorList>
    </citation>
    <scope>NUCLEOTIDE SEQUENCE [LARGE SCALE GENOMIC DNA]</scope>
    <source>
        <tissue evidence="1">Muscle</tissue>
    </source>
</reference>
<dbReference type="AlphaFoldDB" id="A0A4Z2FCQ2"/>
<keyword evidence="2" id="KW-1185">Reference proteome</keyword>